<dbReference type="EMBL" id="CP009238">
    <property type="protein sequence ID" value="AIL33030.1"/>
    <property type="molecule type" value="Genomic_DNA"/>
</dbReference>
<keyword evidence="8" id="KW-1185">Reference proteome</keyword>
<evidence type="ECO:0000256" key="5">
    <source>
        <dbReference type="ARBA" id="ARBA00023136"/>
    </source>
</evidence>
<keyword evidence="3 6" id="KW-0812">Transmembrane</keyword>
<evidence type="ECO:0000313" key="7">
    <source>
        <dbReference type="EMBL" id="AIL33030.1"/>
    </source>
</evidence>
<proteinExistence type="inferred from homology"/>
<feature type="transmembrane region" description="Helical" evidence="6">
    <location>
        <begin position="140"/>
        <end position="160"/>
    </location>
</feature>
<feature type="transmembrane region" description="Helical" evidence="6">
    <location>
        <begin position="166"/>
        <end position="184"/>
    </location>
</feature>
<dbReference type="RefSeq" id="WP_038500474.1">
    <property type="nucleotide sequence ID" value="NZ_AFWK01000021.1"/>
</dbReference>
<gene>
    <name evidence="7" type="ORF">IX83_06630</name>
</gene>
<evidence type="ECO:0000256" key="3">
    <source>
        <dbReference type="ARBA" id="ARBA00022692"/>
    </source>
</evidence>
<dbReference type="Proteomes" id="UP000028945">
    <property type="component" value="Chromosome"/>
</dbReference>
<evidence type="ECO:0000256" key="1">
    <source>
        <dbReference type="ARBA" id="ARBA00004651"/>
    </source>
</evidence>
<accession>A0A077DDT3</accession>
<organism evidence="7 8">
    <name type="scientific">Basilea psittacipulmonis DSM 24701</name>
    <dbReference type="NCBI Taxonomy" id="1072685"/>
    <lineage>
        <taxon>Bacteria</taxon>
        <taxon>Pseudomonadati</taxon>
        <taxon>Pseudomonadota</taxon>
        <taxon>Betaproteobacteria</taxon>
        <taxon>Burkholderiales</taxon>
        <taxon>Alcaligenaceae</taxon>
        <taxon>Basilea</taxon>
    </lineage>
</organism>
<dbReference type="Pfam" id="PF01027">
    <property type="entry name" value="Bax1-I"/>
    <property type="match status" value="1"/>
</dbReference>
<evidence type="ECO:0000256" key="6">
    <source>
        <dbReference type="RuleBase" id="RU004379"/>
    </source>
</evidence>
<reference evidence="7 8" key="1">
    <citation type="journal article" date="2014" name="BMC Genomics">
        <title>A genomic perspective on a new bacterial genus and species from the Alcaligenaceae family, Basilea psittacipulmonis.</title>
        <authorList>
            <person name="Whiteson K.L."/>
            <person name="Hernandez D."/>
            <person name="Lazarevic V."/>
            <person name="Gaia N."/>
            <person name="Farinelli L."/>
            <person name="Francois P."/>
            <person name="Pilo P."/>
            <person name="Frey J."/>
            <person name="Schrenzel J."/>
        </authorList>
    </citation>
    <scope>NUCLEOTIDE SEQUENCE [LARGE SCALE GENOMIC DNA]</scope>
    <source>
        <strain evidence="7 8">DSM 24701</strain>
    </source>
</reference>
<dbReference type="PANTHER" id="PTHR23291:SF115">
    <property type="entry name" value="MODULATOR OF FTSH PROTEASE YCCA"/>
    <property type="match status" value="1"/>
</dbReference>
<name>A0A077DDT3_9BURK</name>
<dbReference type="HOGENOM" id="CLU_058671_2_1_4"/>
<keyword evidence="2" id="KW-1003">Cell membrane</keyword>
<feature type="transmembrane region" description="Helical" evidence="6">
    <location>
        <begin position="196"/>
        <end position="219"/>
    </location>
</feature>
<dbReference type="GO" id="GO:0005886">
    <property type="term" value="C:plasma membrane"/>
    <property type="evidence" value="ECO:0007669"/>
    <property type="project" value="UniProtKB-SubCell"/>
</dbReference>
<dbReference type="AlphaFoldDB" id="A0A077DDT3"/>
<feature type="transmembrane region" description="Helical" evidence="6">
    <location>
        <begin position="111"/>
        <end position="133"/>
    </location>
</feature>
<keyword evidence="4 6" id="KW-1133">Transmembrane helix</keyword>
<dbReference type="InterPro" id="IPR006214">
    <property type="entry name" value="Bax_inhibitor_1-related"/>
</dbReference>
<evidence type="ECO:0000256" key="4">
    <source>
        <dbReference type="ARBA" id="ARBA00022989"/>
    </source>
</evidence>
<feature type="transmembrane region" description="Helical" evidence="6">
    <location>
        <begin position="78"/>
        <end position="99"/>
    </location>
</feature>
<feature type="transmembrane region" description="Helical" evidence="6">
    <location>
        <begin position="49"/>
        <end position="71"/>
    </location>
</feature>
<dbReference type="STRING" id="1072685.IX83_06630"/>
<protein>
    <recommendedName>
        <fullName evidence="9">BAX inhibitor protein</fullName>
    </recommendedName>
</protein>
<dbReference type="KEGG" id="bpsi:IX83_06630"/>
<comment type="similarity">
    <text evidence="6">Belongs to the BI1 family.</text>
</comment>
<keyword evidence="5 6" id="KW-0472">Membrane</keyword>
<evidence type="ECO:0008006" key="9">
    <source>
        <dbReference type="Google" id="ProtNLM"/>
    </source>
</evidence>
<dbReference type="eggNOG" id="COG0670">
    <property type="taxonomic scope" value="Bacteria"/>
</dbReference>
<dbReference type="PANTHER" id="PTHR23291">
    <property type="entry name" value="BAX INHIBITOR-RELATED"/>
    <property type="match status" value="1"/>
</dbReference>
<evidence type="ECO:0000313" key="8">
    <source>
        <dbReference type="Proteomes" id="UP000028945"/>
    </source>
</evidence>
<feature type="transmembrane region" description="Helical" evidence="6">
    <location>
        <begin position="25"/>
        <end position="43"/>
    </location>
</feature>
<sequence length="225" mass="24490">MSAFEPNYSPTVSAGSMNKVLRNTLWMLALSLLPTVVGAAVAIHFQLYYYMTGIMFVIVFFASMFGLFYLINANKDNALGVVFLLLFTFIEGVMLSGALASVQTLPNGGEIILLASSGTFAIFIVMSLIATVTKKDLSSWTSFLTIGVVLLIVMAIANMFLHMSALSLAISAIALLVFSAFLLIDMQRVIRGGETNYVMATLSIYLDLINIFLALLNILSALNRR</sequence>
<comment type="subcellular location">
    <subcellularLocation>
        <location evidence="1">Cell membrane</location>
        <topology evidence="1">Multi-pass membrane protein</topology>
    </subcellularLocation>
</comment>
<evidence type="ECO:0000256" key="2">
    <source>
        <dbReference type="ARBA" id="ARBA00022475"/>
    </source>
</evidence>
<dbReference type="OrthoDB" id="9813298at2"/>